<dbReference type="EMBL" id="PQFF01000273">
    <property type="protein sequence ID" value="RHZ67788.1"/>
    <property type="molecule type" value="Genomic_DNA"/>
</dbReference>
<dbReference type="Proteomes" id="UP000266861">
    <property type="component" value="Unassembled WGS sequence"/>
</dbReference>
<name>A0A397I0N0_9GLOM</name>
<dbReference type="OrthoDB" id="433924at2759"/>
<proteinExistence type="predicted"/>
<evidence type="ECO:0000256" key="1">
    <source>
        <dbReference type="SAM" id="MobiDB-lite"/>
    </source>
</evidence>
<dbReference type="AlphaFoldDB" id="A0A397I0N0"/>
<dbReference type="Gene3D" id="2.40.50.40">
    <property type="match status" value="1"/>
</dbReference>
<gene>
    <name evidence="2" type="ORF">Glove_299g30</name>
</gene>
<feature type="region of interest" description="Disordered" evidence="1">
    <location>
        <begin position="49"/>
        <end position="74"/>
    </location>
</feature>
<evidence type="ECO:0008006" key="4">
    <source>
        <dbReference type="Google" id="ProtNLM"/>
    </source>
</evidence>
<keyword evidence="3" id="KW-1185">Reference proteome</keyword>
<dbReference type="SUPFAM" id="SSF54160">
    <property type="entry name" value="Chromo domain-like"/>
    <property type="match status" value="1"/>
</dbReference>
<evidence type="ECO:0000313" key="3">
    <source>
        <dbReference type="Proteomes" id="UP000266861"/>
    </source>
</evidence>
<protein>
    <recommendedName>
        <fullName evidence="4">Chromo shadow domain-containing protein</fullName>
    </recommendedName>
</protein>
<dbReference type="InterPro" id="IPR016197">
    <property type="entry name" value="Chromo-like_dom_sf"/>
</dbReference>
<reference evidence="2 3" key="1">
    <citation type="submission" date="2018-08" db="EMBL/GenBank/DDBJ databases">
        <title>Genome and evolution of the arbuscular mycorrhizal fungus Diversispora epigaea (formerly Glomus versiforme) and its bacterial endosymbionts.</title>
        <authorList>
            <person name="Sun X."/>
            <person name="Fei Z."/>
            <person name="Harrison M."/>
        </authorList>
    </citation>
    <scope>NUCLEOTIDE SEQUENCE [LARGE SCALE GENOMIC DNA]</scope>
    <source>
        <strain evidence="2 3">IT104</strain>
    </source>
</reference>
<organism evidence="2 3">
    <name type="scientific">Diversispora epigaea</name>
    <dbReference type="NCBI Taxonomy" id="1348612"/>
    <lineage>
        <taxon>Eukaryota</taxon>
        <taxon>Fungi</taxon>
        <taxon>Fungi incertae sedis</taxon>
        <taxon>Mucoromycota</taxon>
        <taxon>Glomeromycotina</taxon>
        <taxon>Glomeromycetes</taxon>
        <taxon>Diversisporales</taxon>
        <taxon>Diversisporaceae</taxon>
        <taxon>Diversispora</taxon>
    </lineage>
</organism>
<accession>A0A397I0N0</accession>
<evidence type="ECO:0000313" key="2">
    <source>
        <dbReference type="EMBL" id="RHZ67788.1"/>
    </source>
</evidence>
<sequence>MDNLIIELLDSSDMEEIKDIENQDQDESTECNKDLVMKYEYCSPSYSSYNSHNSQSFTNESNESEDDNGGENFVPAWEIESNSSNSQSQSMLDDNIILCENSLLANSDDRQSTFNTNYEDDDDDDYEWQPRVKRRRYNSLEEKGTYEKNLFIKENLVNPKITHDARENDKHVINNKKKLKTKNSYVKRNTQLSDFIVEDDESEESEEIVNHSNVDLNIEIDCNIWTSNNWERDIAEIESIEKDSKHGLIVYITWQSGHRSVEPINILNKCAPQKIIQSSMNLDYPIIQKLQGQQFIAGMQKWTNDRADIQNQQTDSQDEIENDAPIIKNSRIAIKFGEIISKTPYYLVLPNDDEPKNESDIEKLSESDGYRVATSLGLILHGEDPREEFQFHVEVVKKFDFNHIIIIFVDCFGRSLV</sequence>
<comment type="caution">
    <text evidence="2">The sequence shown here is derived from an EMBL/GenBank/DDBJ whole genome shotgun (WGS) entry which is preliminary data.</text>
</comment>